<evidence type="ECO:0000256" key="4">
    <source>
        <dbReference type="ARBA" id="ARBA00022741"/>
    </source>
</evidence>
<sequence length="465" mass="51014">MTDRTFTDGGIAAINWIYHSYNKAKPYITRGLDRDTRHPEWTGRLLNDLGRPDAGMYNIAVTGSKGKGSHAILIAAMLQKMGFRVGLFTGPHLVDFMERFRLNGQVISEDTFVGYVDELKAVVDRWTLPENEYFGPVGLLAVIAAKWFADSETDINVFELGRGALHDDVNQVQHIGAVLTPIFLEHTNELGPTYADVGTEKAGVITDHTRWVFTHPQTATVQAILQSCCAPSQSLFTLGDEMMVTRASLNGSTCTIHVRTEYGEYEVHLPAAEYHLADNVAVALAVAQRAAMDKRPLMTLPTSLDVTDLSLPGRLQTVSENPRVVVDGTIHGRSAALVRNYVQGFKSLGHNRGRVGAIVGIPADKDGVGVLKTLADVVDYVVVCKAHNPHLQFDSTFDDVARELYPDATFAPYLEDALTIAREKLAAQDLLLVLGTQSLVGDAMRTFGVNTRSIWRKPSLIETRA</sequence>
<dbReference type="InterPro" id="IPR036615">
    <property type="entry name" value="Mur_ligase_C_dom_sf"/>
</dbReference>
<dbReference type="GO" id="GO:0005737">
    <property type="term" value="C:cytoplasm"/>
    <property type="evidence" value="ECO:0007669"/>
    <property type="project" value="TreeGrafter"/>
</dbReference>
<keyword evidence="8" id="KW-1185">Reference proteome</keyword>
<dbReference type="GO" id="GO:0008841">
    <property type="term" value="F:dihydrofolate synthase activity"/>
    <property type="evidence" value="ECO:0007669"/>
    <property type="project" value="TreeGrafter"/>
</dbReference>
<evidence type="ECO:0000256" key="1">
    <source>
        <dbReference type="ARBA" id="ARBA00008276"/>
    </source>
</evidence>
<keyword evidence="2" id="KW-0436">Ligase</keyword>
<keyword evidence="6" id="KW-0460">Magnesium</keyword>
<comment type="similarity">
    <text evidence="1">Belongs to the folylpolyglutamate synthase family.</text>
</comment>
<name>A0A9X7Z6L3_9BACL</name>
<evidence type="ECO:0000256" key="5">
    <source>
        <dbReference type="ARBA" id="ARBA00022840"/>
    </source>
</evidence>
<proteinExistence type="inferred from homology"/>
<evidence type="ECO:0000313" key="8">
    <source>
        <dbReference type="Proteomes" id="UP000663505"/>
    </source>
</evidence>
<organism evidence="7 8">
    <name type="scientific">Alicyclobacillus mengziensis</name>
    <dbReference type="NCBI Taxonomy" id="2931921"/>
    <lineage>
        <taxon>Bacteria</taxon>
        <taxon>Bacillati</taxon>
        <taxon>Bacillota</taxon>
        <taxon>Bacilli</taxon>
        <taxon>Bacillales</taxon>
        <taxon>Alicyclobacillaceae</taxon>
        <taxon>Alicyclobacillus</taxon>
    </lineage>
</organism>
<keyword evidence="3" id="KW-0479">Metal-binding</keyword>
<gene>
    <name evidence="7" type="ORF">JZ786_18130</name>
</gene>
<accession>A0A9X7Z6L3</accession>
<dbReference type="GO" id="GO:0046872">
    <property type="term" value="F:metal ion binding"/>
    <property type="evidence" value="ECO:0007669"/>
    <property type="project" value="UniProtKB-KW"/>
</dbReference>
<protein>
    <submittedName>
        <fullName evidence="7">Bifunctional folylpolyglutamate synthase/dihydrofolate synthase</fullName>
    </submittedName>
</protein>
<dbReference type="GO" id="GO:0005524">
    <property type="term" value="F:ATP binding"/>
    <property type="evidence" value="ECO:0007669"/>
    <property type="project" value="UniProtKB-KW"/>
</dbReference>
<dbReference type="RefSeq" id="WP_206655754.1">
    <property type="nucleotide sequence ID" value="NZ_CP071182.1"/>
</dbReference>
<reference evidence="7 8" key="1">
    <citation type="submission" date="2021-02" db="EMBL/GenBank/DDBJ databases">
        <title>Alicyclobacillus curvatus sp. nov. and Alicyclobacillus mengziensis sp. nov., two acidophilic bacteria isolated from acid mine drainage.</title>
        <authorList>
            <person name="Huang Y."/>
        </authorList>
    </citation>
    <scope>NUCLEOTIDE SEQUENCE [LARGE SCALE GENOMIC DNA]</scope>
    <source>
        <strain evidence="7 8">S30H14</strain>
    </source>
</reference>
<dbReference type="AlphaFoldDB" id="A0A9X7Z6L3"/>
<dbReference type="Gene3D" id="3.40.1190.10">
    <property type="entry name" value="Mur-like, catalytic domain"/>
    <property type="match status" value="1"/>
</dbReference>
<dbReference type="GO" id="GO:0004326">
    <property type="term" value="F:tetrahydrofolylpolyglutamate synthase activity"/>
    <property type="evidence" value="ECO:0007669"/>
    <property type="project" value="InterPro"/>
</dbReference>
<dbReference type="InterPro" id="IPR036565">
    <property type="entry name" value="Mur-like_cat_sf"/>
</dbReference>
<evidence type="ECO:0000256" key="2">
    <source>
        <dbReference type="ARBA" id="ARBA00022598"/>
    </source>
</evidence>
<evidence type="ECO:0000256" key="6">
    <source>
        <dbReference type="ARBA" id="ARBA00022842"/>
    </source>
</evidence>
<keyword evidence="5" id="KW-0067">ATP-binding</keyword>
<dbReference type="NCBIfam" id="TIGR01499">
    <property type="entry name" value="folC"/>
    <property type="match status" value="1"/>
</dbReference>
<dbReference type="Gene3D" id="3.90.190.20">
    <property type="entry name" value="Mur ligase, C-terminal domain"/>
    <property type="match status" value="1"/>
</dbReference>
<dbReference type="Proteomes" id="UP000663505">
    <property type="component" value="Chromosome"/>
</dbReference>
<evidence type="ECO:0000313" key="7">
    <source>
        <dbReference type="EMBL" id="QSO46385.1"/>
    </source>
</evidence>
<dbReference type="KEGG" id="afx:JZ786_18130"/>
<keyword evidence="4" id="KW-0547">Nucleotide-binding</keyword>
<dbReference type="SUPFAM" id="SSF53244">
    <property type="entry name" value="MurD-like peptide ligases, peptide-binding domain"/>
    <property type="match status" value="1"/>
</dbReference>
<dbReference type="PANTHER" id="PTHR11136">
    <property type="entry name" value="FOLYLPOLYGLUTAMATE SYNTHASE-RELATED"/>
    <property type="match status" value="1"/>
</dbReference>
<dbReference type="EMBL" id="CP071182">
    <property type="protein sequence ID" value="QSO46385.1"/>
    <property type="molecule type" value="Genomic_DNA"/>
</dbReference>
<dbReference type="PANTHER" id="PTHR11136:SF0">
    <property type="entry name" value="DIHYDROFOLATE SYNTHETASE-RELATED"/>
    <property type="match status" value="1"/>
</dbReference>
<dbReference type="SUPFAM" id="SSF53623">
    <property type="entry name" value="MurD-like peptide ligases, catalytic domain"/>
    <property type="match status" value="1"/>
</dbReference>
<evidence type="ECO:0000256" key="3">
    <source>
        <dbReference type="ARBA" id="ARBA00022723"/>
    </source>
</evidence>
<dbReference type="InterPro" id="IPR001645">
    <property type="entry name" value="Folylpolyglutamate_synth"/>
</dbReference>